<organism evidence="15 17">
    <name type="scientific">Xenorhabdus hominickii</name>
    <dbReference type="NCBI Taxonomy" id="351679"/>
    <lineage>
        <taxon>Bacteria</taxon>
        <taxon>Pseudomonadati</taxon>
        <taxon>Pseudomonadota</taxon>
        <taxon>Gammaproteobacteria</taxon>
        <taxon>Enterobacterales</taxon>
        <taxon>Morganellaceae</taxon>
        <taxon>Xenorhabdus</taxon>
    </lineage>
</organism>
<dbReference type="PANTHER" id="PTHR28037">
    <property type="entry name" value="ALCOHOL O-ACETYLTRANSFERASE 1-RELATED"/>
    <property type="match status" value="1"/>
</dbReference>
<gene>
    <name evidence="14" type="ORF">A9255_13050</name>
    <name evidence="15" type="ORF">Xhom_00311</name>
</gene>
<dbReference type="STRING" id="351679.A9255_13050"/>
<dbReference type="InterPro" id="IPR023213">
    <property type="entry name" value="CAT-like_dom_sf"/>
</dbReference>
<dbReference type="Gene3D" id="3.30.559.30">
    <property type="entry name" value="Nonribosomal peptide synthetase, condensation domain"/>
    <property type="match status" value="1"/>
</dbReference>
<dbReference type="InterPro" id="IPR001242">
    <property type="entry name" value="Condensation_dom"/>
</dbReference>
<comment type="catalytic activity">
    <reaction evidence="2">
        <text>2 a mycocerosyl-[mycocerosic acid synthase] + a phenolphthiocerol = a dimycocerosyl phenolphthiocerol + 2 holo-[mycocerosic acid synthase].</text>
        <dbReference type="EC" id="2.3.1.282"/>
    </reaction>
</comment>
<evidence type="ECO:0000313" key="16">
    <source>
        <dbReference type="Proteomes" id="UP000094600"/>
    </source>
</evidence>
<dbReference type="Gene3D" id="3.30.559.10">
    <property type="entry name" value="Chloramphenicol acetyltransferase-like domain"/>
    <property type="match status" value="1"/>
</dbReference>
<evidence type="ECO:0000256" key="9">
    <source>
        <dbReference type="ARBA" id="ARBA00030465"/>
    </source>
</evidence>
<dbReference type="EMBL" id="CP016176">
    <property type="protein sequence ID" value="AOM41427.1"/>
    <property type="molecule type" value="Genomic_DNA"/>
</dbReference>
<evidence type="ECO:0000256" key="10">
    <source>
        <dbReference type="ARBA" id="ARBA00032317"/>
    </source>
</evidence>
<dbReference type="EC" id="2.3.1.282" evidence="5"/>
<evidence type="ECO:0000256" key="5">
    <source>
        <dbReference type="ARBA" id="ARBA00012866"/>
    </source>
</evidence>
<evidence type="ECO:0000313" key="17">
    <source>
        <dbReference type="Proteomes" id="UP000225433"/>
    </source>
</evidence>
<keyword evidence="7" id="KW-0808">Transferase</keyword>
<dbReference type="InterPro" id="IPR031641">
    <property type="entry name" value="PapA_C"/>
</dbReference>
<evidence type="ECO:0000259" key="13">
    <source>
        <dbReference type="Pfam" id="PF16911"/>
    </source>
</evidence>
<accession>A0A2G0QDN3</accession>
<feature type="domain" description="Condensation" evidence="12">
    <location>
        <begin position="23"/>
        <end position="142"/>
    </location>
</feature>
<evidence type="ECO:0000256" key="3">
    <source>
        <dbReference type="ARBA" id="ARBA00001907"/>
    </source>
</evidence>
<evidence type="ECO:0000256" key="6">
    <source>
        <dbReference type="ARBA" id="ARBA00013449"/>
    </source>
</evidence>
<keyword evidence="8" id="KW-0012">Acyltransferase</keyword>
<dbReference type="EMBL" id="NJAI01000001">
    <property type="protein sequence ID" value="PHM57345.1"/>
    <property type="molecule type" value="Genomic_DNA"/>
</dbReference>
<comment type="similarity">
    <text evidence="4">Belongs to the acyltransferase PapA5 family.</text>
</comment>
<evidence type="ECO:0000256" key="8">
    <source>
        <dbReference type="ARBA" id="ARBA00023315"/>
    </source>
</evidence>
<evidence type="ECO:0000256" key="2">
    <source>
        <dbReference type="ARBA" id="ARBA00000625"/>
    </source>
</evidence>
<reference evidence="14 16" key="1">
    <citation type="submission" date="2016-06" db="EMBL/GenBank/DDBJ databases">
        <title>Bacterial characters and pathogenicity of Xenorhabdus hominickii from an entomopathogenic nematode, Steinernema monticolum.</title>
        <authorList>
            <person name="Park Y."/>
            <person name="Kim Y."/>
        </authorList>
    </citation>
    <scope>NUCLEOTIDE SEQUENCE [LARGE SCALE GENOMIC DNA]</scope>
    <source>
        <strain evidence="14 16">ANU1</strain>
    </source>
</reference>
<dbReference type="Proteomes" id="UP000094600">
    <property type="component" value="Chromosome"/>
</dbReference>
<dbReference type="Pfam" id="PF16911">
    <property type="entry name" value="PapA_C"/>
    <property type="match status" value="1"/>
</dbReference>
<dbReference type="GO" id="GO:0016746">
    <property type="term" value="F:acyltransferase activity"/>
    <property type="evidence" value="ECO:0007669"/>
    <property type="project" value="UniProtKB-KW"/>
</dbReference>
<proteinExistence type="inferred from homology"/>
<dbReference type="InterPro" id="IPR052058">
    <property type="entry name" value="Alcohol_O-acetyltransferase"/>
</dbReference>
<comment type="catalytic activity">
    <reaction evidence="3">
        <text>2 a mycocerosyl-[mycocerosic acid synthase] + a phthiodiolone = a dimycocerosyl phthiodiolone + 2 holo-[mycocerosic acid synthase].</text>
        <dbReference type="EC" id="2.3.1.282"/>
    </reaction>
</comment>
<comment type="catalytic activity">
    <reaction evidence="1">
        <text>2 a mycocerosyl-[mycocerosic acid synthase] + a phthiocerol = a dimycocerosyl phthiocerol + 2 holo-[mycocerosic acid synthase].</text>
        <dbReference type="EC" id="2.3.1.282"/>
    </reaction>
</comment>
<dbReference type="RefSeq" id="WP_069317105.1">
    <property type="nucleotide sequence ID" value="NZ_CAWNQJ010000001.1"/>
</dbReference>
<dbReference type="AlphaFoldDB" id="A0A2G0QDN3"/>
<evidence type="ECO:0000256" key="11">
    <source>
        <dbReference type="ARBA" id="ARBA00033407"/>
    </source>
</evidence>
<reference evidence="15 17" key="2">
    <citation type="journal article" date="2017" name="Nat. Microbiol.">
        <title>Natural product diversity associated with the nematode symbionts Photorhabdus and Xenorhabdus.</title>
        <authorList>
            <person name="Tobias N.J."/>
            <person name="Wolff H."/>
            <person name="Djahanschiri B."/>
            <person name="Grundmann F."/>
            <person name="Kronenwerth M."/>
            <person name="Shi Y.M."/>
            <person name="Simonyi S."/>
            <person name="Grun P."/>
            <person name="Shapiro-Ilan D."/>
            <person name="Pidot S.J."/>
            <person name="Stinear T.P."/>
            <person name="Ebersberger I."/>
            <person name="Bode H.B."/>
        </authorList>
    </citation>
    <scope>NUCLEOTIDE SEQUENCE [LARGE SCALE GENOMIC DNA]</scope>
    <source>
        <strain evidence="15 17">DSM 17903</strain>
    </source>
</reference>
<protein>
    <recommendedName>
        <fullName evidence="6">Phthiocerol/phthiodiolone dimycocerosyl transferase</fullName>
        <ecNumber evidence="5">2.3.1.282</ecNumber>
    </recommendedName>
    <alternativeName>
        <fullName evidence="11">Acyltransferase PapA5</fullName>
    </alternativeName>
    <alternativeName>
        <fullName evidence="9">Phthiocerol/phthiodiolone O-acyltransferase</fullName>
    </alternativeName>
    <alternativeName>
        <fullName evidence="10">Polyketide synthase-associated protein A5</fullName>
    </alternativeName>
</protein>
<feature type="domain" description="Phthiocerol/phthiodiolone dimycocerosyl transferase C-terminal" evidence="13">
    <location>
        <begin position="220"/>
        <end position="313"/>
    </location>
</feature>
<evidence type="ECO:0000256" key="1">
    <source>
        <dbReference type="ARBA" id="ARBA00000026"/>
    </source>
</evidence>
<dbReference type="Proteomes" id="UP000225433">
    <property type="component" value="Unassembled WGS sequence"/>
</dbReference>
<evidence type="ECO:0000313" key="14">
    <source>
        <dbReference type="EMBL" id="AOM41427.1"/>
    </source>
</evidence>
<evidence type="ECO:0000256" key="7">
    <source>
        <dbReference type="ARBA" id="ARBA00022679"/>
    </source>
</evidence>
<dbReference type="SUPFAM" id="SSF52777">
    <property type="entry name" value="CoA-dependent acyltransferases"/>
    <property type="match status" value="2"/>
</dbReference>
<keyword evidence="16" id="KW-1185">Reference proteome</keyword>
<sequence length="435" mass="49168">MPNIHRPLSAVERWYWICDQFSTLNVISRVRVYGELCYETLRYALDELQARHPLLRAKVEHDKGLNPRWLPIHQPIPLRKVYCERDDQWIHEINERELLERIDPDTGPLIRVVVISDPNGIHDLLVTVAHTIADGTTVLSLAEQWLTLASGSTTIKGTNRVLASVEELRPPQFIGDEGDKRLAEQNAGDTELIAQCKPGRVKPSVMIPFELRQSQLLHRELNEDELDAVIQVSRRHKTTVHGALTAALVLAVAHDANFQSNYFAVGSPVNFRGELLPPVRSDEVGSYVATVLSIVDYSLPFWDIARSITTDLSERRLHGHHFNLLTMIVANAPQSIADARAFMEFMEAEGPINLVSSNLGLFPFPNQIGEWKLSDAQFLSGISVNGYFVATINSSHKRLFWNFTYIKNLIPENRAEFLADNCLRFLRTAIGKLTN</sequence>
<evidence type="ECO:0000259" key="12">
    <source>
        <dbReference type="Pfam" id="PF00668"/>
    </source>
</evidence>
<dbReference type="PANTHER" id="PTHR28037:SF1">
    <property type="entry name" value="ALCOHOL O-ACETYLTRANSFERASE 1-RELATED"/>
    <property type="match status" value="1"/>
</dbReference>
<dbReference type="Pfam" id="PF00668">
    <property type="entry name" value="Condensation"/>
    <property type="match status" value="1"/>
</dbReference>
<evidence type="ECO:0000256" key="4">
    <source>
        <dbReference type="ARBA" id="ARBA00006558"/>
    </source>
</evidence>
<dbReference type="KEGG" id="xho:A9255_13050"/>
<evidence type="ECO:0000313" key="15">
    <source>
        <dbReference type="EMBL" id="PHM57345.1"/>
    </source>
</evidence>
<name>A0A2G0QDN3_XENHO</name>